<dbReference type="Gene3D" id="1.10.357.10">
    <property type="entry name" value="Tetracycline Repressor, domain 2"/>
    <property type="match status" value="1"/>
</dbReference>
<evidence type="ECO:0000259" key="6">
    <source>
        <dbReference type="PROSITE" id="PS50977"/>
    </source>
</evidence>
<evidence type="ECO:0000256" key="1">
    <source>
        <dbReference type="ARBA" id="ARBA00023015"/>
    </source>
</evidence>
<dbReference type="RefSeq" id="WP_184793957.1">
    <property type="nucleotide sequence ID" value="NZ_JACHMY010000001.1"/>
</dbReference>
<dbReference type="Proteomes" id="UP000549971">
    <property type="component" value="Unassembled WGS sequence"/>
</dbReference>
<comment type="caution">
    <text evidence="7">The sequence shown here is derived from an EMBL/GenBank/DDBJ whole genome shotgun (WGS) entry which is preliminary data.</text>
</comment>
<feature type="region of interest" description="Disordered" evidence="5">
    <location>
        <begin position="1"/>
        <end position="23"/>
    </location>
</feature>
<evidence type="ECO:0000256" key="3">
    <source>
        <dbReference type="ARBA" id="ARBA00023163"/>
    </source>
</evidence>
<evidence type="ECO:0000256" key="4">
    <source>
        <dbReference type="PROSITE-ProRule" id="PRU00335"/>
    </source>
</evidence>
<dbReference type="GO" id="GO:0000976">
    <property type="term" value="F:transcription cis-regulatory region binding"/>
    <property type="evidence" value="ECO:0007669"/>
    <property type="project" value="TreeGrafter"/>
</dbReference>
<dbReference type="InterPro" id="IPR036271">
    <property type="entry name" value="Tet_transcr_reg_TetR-rel_C_sf"/>
</dbReference>
<dbReference type="Pfam" id="PF02909">
    <property type="entry name" value="TetR_C_1"/>
    <property type="match status" value="1"/>
</dbReference>
<gene>
    <name evidence="7" type="ORF">HDA39_000890</name>
</gene>
<feature type="DNA-binding region" description="H-T-H motif" evidence="4">
    <location>
        <begin position="45"/>
        <end position="64"/>
    </location>
</feature>
<keyword evidence="1" id="KW-0805">Transcription regulation</keyword>
<name>A0A7W9J1Z0_9ACTN</name>
<dbReference type="AlphaFoldDB" id="A0A7W9J1Z0"/>
<dbReference type="InterPro" id="IPR050109">
    <property type="entry name" value="HTH-type_TetR-like_transc_reg"/>
</dbReference>
<dbReference type="GO" id="GO:0003700">
    <property type="term" value="F:DNA-binding transcription factor activity"/>
    <property type="evidence" value="ECO:0007669"/>
    <property type="project" value="TreeGrafter"/>
</dbReference>
<dbReference type="GO" id="GO:0045892">
    <property type="term" value="P:negative regulation of DNA-templated transcription"/>
    <property type="evidence" value="ECO:0007669"/>
    <property type="project" value="InterPro"/>
</dbReference>
<dbReference type="InterPro" id="IPR009057">
    <property type="entry name" value="Homeodomain-like_sf"/>
</dbReference>
<dbReference type="PANTHER" id="PTHR30055">
    <property type="entry name" value="HTH-TYPE TRANSCRIPTIONAL REGULATOR RUTR"/>
    <property type="match status" value="1"/>
</dbReference>
<protein>
    <submittedName>
        <fullName evidence="7">AcrR family transcriptional regulator</fullName>
    </submittedName>
</protein>
<evidence type="ECO:0000256" key="5">
    <source>
        <dbReference type="SAM" id="MobiDB-lite"/>
    </source>
</evidence>
<keyword evidence="3" id="KW-0804">Transcription</keyword>
<organism evidence="7 8">
    <name type="scientific">Kribbella italica</name>
    <dbReference type="NCBI Taxonomy" id="1540520"/>
    <lineage>
        <taxon>Bacteria</taxon>
        <taxon>Bacillati</taxon>
        <taxon>Actinomycetota</taxon>
        <taxon>Actinomycetes</taxon>
        <taxon>Propionibacteriales</taxon>
        <taxon>Kribbellaceae</taxon>
        <taxon>Kribbella</taxon>
    </lineage>
</organism>
<proteinExistence type="predicted"/>
<evidence type="ECO:0000313" key="8">
    <source>
        <dbReference type="Proteomes" id="UP000549971"/>
    </source>
</evidence>
<keyword evidence="2 4" id="KW-0238">DNA-binding</keyword>
<dbReference type="PANTHER" id="PTHR30055:SF151">
    <property type="entry name" value="TRANSCRIPTIONAL REGULATORY PROTEIN"/>
    <property type="match status" value="1"/>
</dbReference>
<keyword evidence="8" id="KW-1185">Reference proteome</keyword>
<dbReference type="SUPFAM" id="SSF48498">
    <property type="entry name" value="Tetracyclin repressor-like, C-terminal domain"/>
    <property type="match status" value="1"/>
</dbReference>
<dbReference type="InterPro" id="IPR004111">
    <property type="entry name" value="Repressor_TetR_C"/>
</dbReference>
<sequence>MNQSSPWQPITPAKPARATREPLTRERIVDTALRLLVEQGYEAVSMRKVAQALDTGPASLYAHVANKKELDQLMLDRAAADMVLPDADPEHWQEQLKAAMDEILRVMRAYPGLARAAIGQVPLGEYAMLSTERMLAILKAGRVPDQAAAWAVDLIPLFITATAFEESVQGAADFAPEDLAGFVDQLRSFFGSLDPARFPLTIALAGAMTTGASGDDRFDFGAQVIIAGLASMVPPQQ</sequence>
<feature type="domain" description="HTH tetR-type" evidence="6">
    <location>
        <begin position="22"/>
        <end position="82"/>
    </location>
</feature>
<dbReference type="EMBL" id="JACHMY010000001">
    <property type="protein sequence ID" value="MBB5834156.1"/>
    <property type="molecule type" value="Genomic_DNA"/>
</dbReference>
<evidence type="ECO:0000256" key="2">
    <source>
        <dbReference type="ARBA" id="ARBA00023125"/>
    </source>
</evidence>
<dbReference type="PRINTS" id="PR00455">
    <property type="entry name" value="HTHTETR"/>
</dbReference>
<dbReference type="InterPro" id="IPR001647">
    <property type="entry name" value="HTH_TetR"/>
</dbReference>
<dbReference type="SUPFAM" id="SSF46689">
    <property type="entry name" value="Homeodomain-like"/>
    <property type="match status" value="1"/>
</dbReference>
<reference evidence="7 8" key="1">
    <citation type="submission" date="2020-08" db="EMBL/GenBank/DDBJ databases">
        <title>Sequencing the genomes of 1000 actinobacteria strains.</title>
        <authorList>
            <person name="Klenk H.-P."/>
        </authorList>
    </citation>
    <scope>NUCLEOTIDE SEQUENCE [LARGE SCALE GENOMIC DNA]</scope>
    <source>
        <strain evidence="7 8">DSM 28967</strain>
    </source>
</reference>
<evidence type="ECO:0000313" key="7">
    <source>
        <dbReference type="EMBL" id="MBB5834156.1"/>
    </source>
</evidence>
<accession>A0A7W9J1Z0</accession>
<dbReference type="Pfam" id="PF00440">
    <property type="entry name" value="TetR_N"/>
    <property type="match status" value="1"/>
</dbReference>
<dbReference type="PROSITE" id="PS50977">
    <property type="entry name" value="HTH_TETR_2"/>
    <property type="match status" value="1"/>
</dbReference>